<dbReference type="OrthoDB" id="1778988at2"/>
<evidence type="ECO:0000313" key="1">
    <source>
        <dbReference type="EMBL" id="TDP45154.1"/>
    </source>
</evidence>
<dbReference type="EMBL" id="SNXO01000067">
    <property type="protein sequence ID" value="TDP45154.1"/>
    <property type="molecule type" value="Genomic_DNA"/>
</dbReference>
<gene>
    <name evidence="1" type="ORF">EV211_1673</name>
</gene>
<dbReference type="AlphaFoldDB" id="A0A4R6PYN3"/>
<protein>
    <recommendedName>
        <fullName evidence="3">Mu-like prophage protein Com</fullName>
    </recommendedName>
</protein>
<reference evidence="1 2" key="1">
    <citation type="submission" date="2019-03" db="EMBL/GenBank/DDBJ databases">
        <title>Genomic Encyclopedia of Type Strains, Phase IV (KMG-IV): sequencing the most valuable type-strain genomes for metagenomic binning, comparative biology and taxonomic classification.</title>
        <authorList>
            <person name="Goeker M."/>
        </authorList>
    </citation>
    <scope>NUCLEOTIDE SEQUENCE [LARGE SCALE GENOMIC DNA]</scope>
    <source>
        <strain evidence="1 2">DSM 28287</strain>
    </source>
</reference>
<keyword evidence="2" id="KW-1185">Reference proteome</keyword>
<proteinExistence type="predicted"/>
<evidence type="ECO:0008006" key="3">
    <source>
        <dbReference type="Google" id="ProtNLM"/>
    </source>
</evidence>
<dbReference type="RefSeq" id="WP_133529356.1">
    <property type="nucleotide sequence ID" value="NZ_SNXO01000067.1"/>
</dbReference>
<name>A0A4R6PYN3_9FIRM</name>
<comment type="caution">
    <text evidence="1">The sequence shown here is derived from an EMBL/GenBank/DDBJ whole genome shotgun (WGS) entry which is preliminary data.</text>
</comment>
<dbReference type="Proteomes" id="UP000295500">
    <property type="component" value="Unassembled WGS sequence"/>
</dbReference>
<sequence length="84" mass="9894">MRVMRQPAKEIMHKLLKSRIEAEALSERDLRCPICDFMIQTVYSDISGHLRVKCPKCKEVSTLNLAYFRRMKIYAERLGCKCNK</sequence>
<accession>A0A4R6PYN3</accession>
<evidence type="ECO:0000313" key="2">
    <source>
        <dbReference type="Proteomes" id="UP000295500"/>
    </source>
</evidence>
<organism evidence="1 2">
    <name type="scientific">Aminicella lysinilytica</name>
    <dbReference type="NCBI Taxonomy" id="433323"/>
    <lineage>
        <taxon>Bacteria</taxon>
        <taxon>Bacillati</taxon>
        <taxon>Bacillota</taxon>
        <taxon>Clostridia</taxon>
        <taxon>Peptostreptococcales</taxon>
        <taxon>Anaerovoracaceae</taxon>
        <taxon>Aminicella</taxon>
    </lineage>
</organism>